<dbReference type="Proteomes" id="UP000284621">
    <property type="component" value="Unassembled WGS sequence"/>
</dbReference>
<evidence type="ECO:0000313" key="2">
    <source>
        <dbReference type="EMBL" id="RGZ85705.1"/>
    </source>
</evidence>
<dbReference type="RefSeq" id="WP_118329020.1">
    <property type="nucleotide sequence ID" value="NZ_CABJFJ010000001.1"/>
</dbReference>
<dbReference type="EMBL" id="QSID01000001">
    <property type="protein sequence ID" value="RHC67945.1"/>
    <property type="molecule type" value="Genomic_DNA"/>
</dbReference>
<dbReference type="Pfam" id="PF19605">
    <property type="entry name" value="DUF6110"/>
    <property type="match status" value="1"/>
</dbReference>
<comment type="caution">
    <text evidence="2">The sequence shown here is derived from an EMBL/GenBank/DDBJ whole genome shotgun (WGS) entry which is preliminary data.</text>
</comment>
<dbReference type="Proteomes" id="UP000286561">
    <property type="component" value="Unassembled WGS sequence"/>
</dbReference>
<reference evidence="4 5" key="1">
    <citation type="submission" date="2018-08" db="EMBL/GenBank/DDBJ databases">
        <title>A genome reference for cultivated species of the human gut microbiota.</title>
        <authorList>
            <person name="Zou Y."/>
            <person name="Xue W."/>
            <person name="Luo G."/>
        </authorList>
    </citation>
    <scope>NUCLEOTIDE SEQUENCE [LARGE SCALE GENOMIC DNA]</scope>
    <source>
        <strain evidence="3 4">AM34-3LB</strain>
        <strain evidence="2 5">AM48-23BH</strain>
    </source>
</reference>
<dbReference type="InterPro" id="IPR046092">
    <property type="entry name" value="DUF6110"/>
</dbReference>
<proteinExistence type="predicted"/>
<gene>
    <name evidence="3" type="ORF">DW833_00070</name>
    <name evidence="2" type="ORF">DW972_02485</name>
</gene>
<accession>A0A413Q0Q4</accession>
<evidence type="ECO:0000256" key="1">
    <source>
        <dbReference type="SAM" id="MobiDB-lite"/>
    </source>
</evidence>
<evidence type="ECO:0000313" key="5">
    <source>
        <dbReference type="Proteomes" id="UP000286561"/>
    </source>
</evidence>
<dbReference type="EMBL" id="QSEP01000006">
    <property type="protein sequence ID" value="RGZ85705.1"/>
    <property type="molecule type" value="Genomic_DNA"/>
</dbReference>
<feature type="region of interest" description="Disordered" evidence="1">
    <location>
        <begin position="87"/>
        <end position="117"/>
    </location>
</feature>
<feature type="compositionally biased region" description="Acidic residues" evidence="1">
    <location>
        <begin position="89"/>
        <end position="117"/>
    </location>
</feature>
<evidence type="ECO:0000313" key="4">
    <source>
        <dbReference type="Proteomes" id="UP000284621"/>
    </source>
</evidence>
<sequence>MLECLTKINWKKVGLFASGTLFGTAGIKVLASDDAKKVYTNCTAAVLRAKETVMNTVTTVQENAEDIYEGAKQINEERAEAKVAAEFAAEAEEEETEETTEDSEAETTEAEETAEEK</sequence>
<keyword evidence="4" id="KW-1185">Reference proteome</keyword>
<organism evidence="2 5">
    <name type="scientific">Anaerobutyricum hallii</name>
    <dbReference type="NCBI Taxonomy" id="39488"/>
    <lineage>
        <taxon>Bacteria</taxon>
        <taxon>Bacillati</taxon>
        <taxon>Bacillota</taxon>
        <taxon>Clostridia</taxon>
        <taxon>Lachnospirales</taxon>
        <taxon>Lachnospiraceae</taxon>
        <taxon>Anaerobutyricum</taxon>
    </lineage>
</organism>
<evidence type="ECO:0008006" key="6">
    <source>
        <dbReference type="Google" id="ProtNLM"/>
    </source>
</evidence>
<evidence type="ECO:0000313" key="3">
    <source>
        <dbReference type="EMBL" id="RHC67945.1"/>
    </source>
</evidence>
<name>A0A413Q0Q4_9FIRM</name>
<dbReference type="AlphaFoldDB" id="A0A413Q0Q4"/>
<protein>
    <recommendedName>
        <fullName evidence="6">DUF1490 domain-containing protein</fullName>
    </recommendedName>
</protein>